<evidence type="ECO:0000313" key="2">
    <source>
        <dbReference type="EMBL" id="EBP4060918.1"/>
    </source>
</evidence>
<keyword evidence="1" id="KW-0732">Signal</keyword>
<sequence>MMKSIKVLATCLLFLFSFSVKALDADINKWYDDKIENNFKRAELKYPNNQSLQSFKKYYHSHKPDCLFTDMVLRSLTGGKVAVQSDLPVKKLSVRDACAIFSRVRKNAYLSAVTPGKKGYYFGVQAAKDARRILLSVSDLDAIVRTFKVWDEIPKMQEKHGIEGTADEVFNDTINTCAVTPVYSLAMSLPALIVNNVIDFSLT</sequence>
<reference evidence="2" key="1">
    <citation type="submission" date="2018-07" db="EMBL/GenBank/DDBJ databases">
        <authorList>
            <consortium name="GenomeTrakr network: Whole genome sequencing for foodborne pathogen traceback"/>
        </authorList>
    </citation>
    <scope>NUCLEOTIDE SEQUENCE</scope>
    <source>
        <strain evidence="2">MDH-2013-00175</strain>
    </source>
</reference>
<comment type="caution">
    <text evidence="2">The sequence shown here is derived from an EMBL/GenBank/DDBJ whole genome shotgun (WGS) entry which is preliminary data.</text>
</comment>
<dbReference type="EMBL" id="AAGLQK010000059">
    <property type="protein sequence ID" value="EBP4060918.1"/>
    <property type="molecule type" value="Genomic_DNA"/>
</dbReference>
<evidence type="ECO:0000256" key="1">
    <source>
        <dbReference type="SAM" id="SignalP"/>
    </source>
</evidence>
<name>A0A5U3G550_SALET</name>
<protein>
    <submittedName>
        <fullName evidence="2">Uncharacterized protein</fullName>
    </submittedName>
</protein>
<gene>
    <name evidence="2" type="ORF">Z599_24965</name>
</gene>
<feature type="chain" id="PRO_5026105883" evidence="1">
    <location>
        <begin position="23"/>
        <end position="203"/>
    </location>
</feature>
<organism evidence="2">
    <name type="scientific">Salmonella enterica I</name>
    <dbReference type="NCBI Taxonomy" id="59201"/>
    <lineage>
        <taxon>Bacteria</taxon>
        <taxon>Pseudomonadati</taxon>
        <taxon>Pseudomonadota</taxon>
        <taxon>Gammaproteobacteria</taxon>
        <taxon>Enterobacterales</taxon>
        <taxon>Enterobacteriaceae</taxon>
        <taxon>Salmonella</taxon>
    </lineage>
</organism>
<accession>A0A5U3G550</accession>
<feature type="signal peptide" evidence="1">
    <location>
        <begin position="1"/>
        <end position="22"/>
    </location>
</feature>
<proteinExistence type="predicted"/>
<dbReference type="AlphaFoldDB" id="A0A5U3G550"/>